<dbReference type="EMBL" id="BAFN01000001">
    <property type="protein sequence ID" value="GAN31746.1"/>
    <property type="molecule type" value="Genomic_DNA"/>
</dbReference>
<dbReference type="InterPro" id="IPR004622">
    <property type="entry name" value="DNA_pol_HolB"/>
</dbReference>
<accession>A0ABQ0JSP8</accession>
<evidence type="ECO:0000313" key="1">
    <source>
        <dbReference type="EMBL" id="GAN31746.1"/>
    </source>
</evidence>
<dbReference type="InterPro" id="IPR027417">
    <property type="entry name" value="P-loop_NTPase"/>
</dbReference>
<reference evidence="2" key="1">
    <citation type="journal article" date="2015" name="Genome Announc.">
        <title>Draft Genome Sequence of an Anaerobic Ammonium-Oxidizing Bacterium, "Candidatus Brocadia sinica".</title>
        <authorList>
            <person name="Oshiki M."/>
            <person name="Shinyako-Hata K."/>
            <person name="Satoh H."/>
            <person name="Okabe S."/>
        </authorList>
    </citation>
    <scope>NUCLEOTIDE SEQUENCE [LARGE SCALE GENOMIC DNA]</scope>
    <source>
        <strain evidence="2">JPN1</strain>
    </source>
</reference>
<proteinExistence type="predicted"/>
<dbReference type="Gene3D" id="3.40.50.300">
    <property type="entry name" value="P-loop containing nucleotide triphosphate hydrolases"/>
    <property type="match status" value="1"/>
</dbReference>
<dbReference type="Proteomes" id="UP000032309">
    <property type="component" value="Unassembled WGS sequence"/>
</dbReference>
<name>A0ABQ0JSP8_9BACT</name>
<evidence type="ECO:0000313" key="2">
    <source>
        <dbReference type="Proteomes" id="UP000032309"/>
    </source>
</evidence>
<dbReference type="InterPro" id="IPR050238">
    <property type="entry name" value="DNA_Rep/Repair_Clamp_Loader"/>
</dbReference>
<dbReference type="RefSeq" id="WP_052561607.1">
    <property type="nucleotide sequence ID" value="NZ_BAFN01000001.1"/>
</dbReference>
<protein>
    <submittedName>
        <fullName evidence="1">DNA polymerase III clamp loader small subunit</fullName>
    </submittedName>
</protein>
<comment type="caution">
    <text evidence="1">The sequence shown here is derived from an EMBL/GenBank/DDBJ whole genome shotgun (WGS) entry which is preliminary data.</text>
</comment>
<dbReference type="Pfam" id="PF13177">
    <property type="entry name" value="DNA_pol3_delta2"/>
    <property type="match status" value="1"/>
</dbReference>
<dbReference type="NCBIfam" id="TIGR00678">
    <property type="entry name" value="holB"/>
    <property type="match status" value="1"/>
</dbReference>
<keyword evidence="2" id="KW-1185">Reference proteome</keyword>
<gene>
    <name evidence="1" type="ORF">BROSI_A0250</name>
</gene>
<dbReference type="SUPFAM" id="SSF52540">
    <property type="entry name" value="P-loop containing nucleoside triphosphate hydrolases"/>
    <property type="match status" value="1"/>
</dbReference>
<dbReference type="PANTHER" id="PTHR11669:SF8">
    <property type="entry name" value="DNA POLYMERASE III SUBUNIT DELTA"/>
    <property type="match status" value="1"/>
</dbReference>
<dbReference type="PANTHER" id="PTHR11669">
    <property type="entry name" value="REPLICATION FACTOR C / DNA POLYMERASE III GAMMA-TAU SUBUNIT"/>
    <property type="match status" value="1"/>
</dbReference>
<organism evidence="1 2">
    <name type="scientific">Candidatus Brocadia sinica JPN1</name>
    <dbReference type="NCBI Taxonomy" id="1197129"/>
    <lineage>
        <taxon>Bacteria</taxon>
        <taxon>Pseudomonadati</taxon>
        <taxon>Planctomycetota</taxon>
        <taxon>Candidatus Brocadiia</taxon>
        <taxon>Candidatus Brocadiales</taxon>
        <taxon>Candidatus Brocadiaceae</taxon>
        <taxon>Candidatus Brocadia</taxon>
    </lineage>
</organism>
<sequence>MSFKTISCQDRAIKLFQNAILNDRLAHAYIFAGQEGIGKTLFSRELAKTIFCQHRGTDACDTCNSCKRITSDNFSDLFFILPEKNSRVIKIEQLKYLQDVLNVKPLESKYKIVIIQSADKMNEEASNCLLKTLEEPPSYAIIILIVTSLESVRETIRSRCQIVRFSPLSSTVVKDILINRFQLDNKKAERLAVVSNGSIERATLLSGTHALEKKNWLVDRILKLEMNDNLTFSKELFEEWHIQDLEVLEEKRTYVKELILSFLLYYRDLLICKTGGSKLPIHYIDWKDALISKSNSLSEDVLFRIINVIKTSLGHLDHNANITLLLENMITKILHLQFNCRIPSLQEHFSLR</sequence>